<dbReference type="EMBL" id="JACHWJ010000001">
    <property type="protein sequence ID" value="MBB2956275.1"/>
    <property type="molecule type" value="Genomic_DNA"/>
</dbReference>
<keyword evidence="3" id="KW-1185">Reference proteome</keyword>
<accession>A0A7W4UKS9</accession>
<feature type="transmembrane region" description="Helical" evidence="1">
    <location>
        <begin position="62"/>
        <end position="84"/>
    </location>
</feature>
<feature type="transmembrane region" description="Helical" evidence="1">
    <location>
        <begin position="96"/>
        <end position="115"/>
    </location>
</feature>
<comment type="caution">
    <text evidence="2">The sequence shown here is derived from an EMBL/GenBank/DDBJ whole genome shotgun (WGS) entry which is preliminary data.</text>
</comment>
<reference evidence="2 3" key="1">
    <citation type="submission" date="2020-08" db="EMBL/GenBank/DDBJ databases">
        <title>Sequencing the genomes of 1000 actinobacteria strains.</title>
        <authorList>
            <person name="Klenk H.-P."/>
        </authorList>
    </citation>
    <scope>NUCLEOTIDE SEQUENCE [LARGE SCALE GENOMIC DNA]</scope>
    <source>
        <strain evidence="2 3">DSM 20419</strain>
    </source>
</reference>
<keyword evidence="1" id="KW-0472">Membrane</keyword>
<keyword evidence="1" id="KW-1133">Transmembrane helix</keyword>
<keyword evidence="1" id="KW-0812">Transmembrane</keyword>
<protein>
    <submittedName>
        <fullName evidence="2">Uncharacterized protein</fullName>
    </submittedName>
</protein>
<feature type="transmembrane region" description="Helical" evidence="1">
    <location>
        <begin position="7"/>
        <end position="35"/>
    </location>
</feature>
<dbReference type="RefSeq" id="WP_183622709.1">
    <property type="nucleotide sequence ID" value="NZ_JACHWJ010000001.1"/>
</dbReference>
<evidence type="ECO:0000313" key="2">
    <source>
        <dbReference type="EMBL" id="MBB2956275.1"/>
    </source>
</evidence>
<evidence type="ECO:0000256" key="1">
    <source>
        <dbReference type="SAM" id="Phobius"/>
    </source>
</evidence>
<dbReference type="Proteomes" id="UP000545286">
    <property type="component" value="Unassembled WGS sequence"/>
</dbReference>
<name>A0A7W4UKS9_9MICO</name>
<sequence length="117" mass="12000">MTYPRKLLGVFVGLVTAALLSTPFGLGVMLIFMFAGSYDASGAGAPFKSCTEETTDCSGPNVLGVITVGLLLAVLTIFPSAAGVLAGNFSKPARAFWALLIVTITAYGVGTWHLLGG</sequence>
<gene>
    <name evidence="2" type="ORF">FHX72_000387</name>
</gene>
<evidence type="ECO:0000313" key="3">
    <source>
        <dbReference type="Proteomes" id="UP000545286"/>
    </source>
</evidence>
<organism evidence="2 3">
    <name type="scientific">Pseudoclavibacter helvolus</name>
    <dbReference type="NCBI Taxonomy" id="255205"/>
    <lineage>
        <taxon>Bacteria</taxon>
        <taxon>Bacillati</taxon>
        <taxon>Actinomycetota</taxon>
        <taxon>Actinomycetes</taxon>
        <taxon>Micrococcales</taxon>
        <taxon>Microbacteriaceae</taxon>
        <taxon>Pseudoclavibacter</taxon>
    </lineage>
</organism>
<proteinExistence type="predicted"/>
<dbReference type="AlphaFoldDB" id="A0A7W4UKS9"/>